<evidence type="ECO:0000259" key="3">
    <source>
        <dbReference type="PROSITE" id="PS50891"/>
    </source>
</evidence>
<dbReference type="InParanoid" id="A0A200QNH5"/>
<evidence type="ECO:0000313" key="4">
    <source>
        <dbReference type="EMBL" id="OVA12028.1"/>
    </source>
</evidence>
<dbReference type="PANTHER" id="PTHR31301:SF21">
    <property type="entry name" value="LOB DOMAIN-CONTAINING PROTEIN 27-RELATED"/>
    <property type="match status" value="1"/>
</dbReference>
<dbReference type="Pfam" id="PF03195">
    <property type="entry name" value="LOB"/>
    <property type="match status" value="1"/>
</dbReference>
<protein>
    <recommendedName>
        <fullName evidence="3">LOB domain-containing protein</fullName>
    </recommendedName>
</protein>
<sequence>MTVKGGTSHACAACKYQRRKCSADCPLAPYFPPDQPKMFQNAHRLFGVRNILNILKPLDPSQKMEAMRSIVYESNIRARSPVGGCHGIIWQLQYQLQQTLLELQLVNTQLAIYRQNQNHPPLPPSQLQLGTTPTTTSPNNTLPLFQHHQPFDPGMSLQAFSNENHPSYSNAVAADYMISKDDIVNPLWMQHAYNNTSNNNNNNTMAIQSQLFDEQPISFQQEADEAPQDYDEMPVFFDTIDDRQSYIDSKEGYESSPESSLRDTTQSIEHVSENELKSAAACFSLTSVN</sequence>
<dbReference type="EMBL" id="MVGT01001431">
    <property type="protein sequence ID" value="OVA12028.1"/>
    <property type="molecule type" value="Genomic_DNA"/>
</dbReference>
<feature type="domain" description="LOB" evidence="3">
    <location>
        <begin position="9"/>
        <end position="110"/>
    </location>
</feature>
<reference evidence="4 5" key="1">
    <citation type="journal article" date="2017" name="Mol. Plant">
        <title>The Genome of Medicinal Plant Macleaya cordata Provides New Insights into Benzylisoquinoline Alkaloids Metabolism.</title>
        <authorList>
            <person name="Liu X."/>
            <person name="Liu Y."/>
            <person name="Huang P."/>
            <person name="Ma Y."/>
            <person name="Qing Z."/>
            <person name="Tang Q."/>
            <person name="Cao H."/>
            <person name="Cheng P."/>
            <person name="Zheng Y."/>
            <person name="Yuan Z."/>
            <person name="Zhou Y."/>
            <person name="Liu J."/>
            <person name="Tang Z."/>
            <person name="Zhuo Y."/>
            <person name="Zhang Y."/>
            <person name="Yu L."/>
            <person name="Huang J."/>
            <person name="Yang P."/>
            <person name="Peng Q."/>
            <person name="Zhang J."/>
            <person name="Jiang W."/>
            <person name="Zhang Z."/>
            <person name="Lin K."/>
            <person name="Ro D.K."/>
            <person name="Chen X."/>
            <person name="Xiong X."/>
            <person name="Shang Y."/>
            <person name="Huang S."/>
            <person name="Zeng J."/>
        </authorList>
    </citation>
    <scope>NUCLEOTIDE SEQUENCE [LARGE SCALE GENOMIC DNA]</scope>
    <source>
        <strain evidence="5">cv. BLH2017</strain>
        <tissue evidence="4">Root</tissue>
    </source>
</reference>
<name>A0A200QNH5_MACCD</name>
<accession>A0A200QNH5</accession>
<dbReference type="PROSITE" id="PS50891">
    <property type="entry name" value="LOB"/>
    <property type="match status" value="1"/>
</dbReference>
<dbReference type="Proteomes" id="UP000195402">
    <property type="component" value="Unassembled WGS sequence"/>
</dbReference>
<comment type="caution">
    <text evidence="4">The sequence shown here is derived from an EMBL/GenBank/DDBJ whole genome shotgun (WGS) entry which is preliminary data.</text>
</comment>
<feature type="region of interest" description="Disordered" evidence="2">
    <location>
        <begin position="248"/>
        <end position="267"/>
    </location>
</feature>
<evidence type="ECO:0000256" key="2">
    <source>
        <dbReference type="SAM" id="MobiDB-lite"/>
    </source>
</evidence>
<dbReference type="PANTHER" id="PTHR31301">
    <property type="entry name" value="LOB DOMAIN-CONTAINING PROTEIN 4-RELATED"/>
    <property type="match status" value="1"/>
</dbReference>
<dbReference type="STRING" id="56857.A0A200QNH5"/>
<feature type="compositionally biased region" description="Polar residues" evidence="2">
    <location>
        <begin position="256"/>
        <end position="267"/>
    </location>
</feature>
<evidence type="ECO:0000256" key="1">
    <source>
        <dbReference type="ARBA" id="ARBA00005474"/>
    </source>
</evidence>
<dbReference type="InterPro" id="IPR004883">
    <property type="entry name" value="LOB"/>
</dbReference>
<dbReference type="OrthoDB" id="1893065at2759"/>
<dbReference type="OMA" id="CMGIINQ"/>
<gene>
    <name evidence="4" type="ORF">BVC80_1483g17</name>
</gene>
<proteinExistence type="inferred from homology"/>
<evidence type="ECO:0000313" key="5">
    <source>
        <dbReference type="Proteomes" id="UP000195402"/>
    </source>
</evidence>
<keyword evidence="5" id="KW-1185">Reference proteome</keyword>
<organism evidence="4 5">
    <name type="scientific">Macleaya cordata</name>
    <name type="common">Five-seeded plume-poppy</name>
    <name type="synonym">Bocconia cordata</name>
    <dbReference type="NCBI Taxonomy" id="56857"/>
    <lineage>
        <taxon>Eukaryota</taxon>
        <taxon>Viridiplantae</taxon>
        <taxon>Streptophyta</taxon>
        <taxon>Embryophyta</taxon>
        <taxon>Tracheophyta</taxon>
        <taxon>Spermatophyta</taxon>
        <taxon>Magnoliopsida</taxon>
        <taxon>Ranunculales</taxon>
        <taxon>Papaveraceae</taxon>
        <taxon>Papaveroideae</taxon>
        <taxon>Macleaya</taxon>
    </lineage>
</organism>
<comment type="similarity">
    <text evidence="1">Belongs to the LOB domain-containing protein family.</text>
</comment>
<dbReference type="AlphaFoldDB" id="A0A200QNH5"/>